<keyword evidence="3" id="KW-0560">Oxidoreductase</keyword>
<accession>A0A0P7B6A5</accession>
<evidence type="ECO:0000256" key="1">
    <source>
        <dbReference type="ARBA" id="ARBA00006484"/>
    </source>
</evidence>
<comment type="caution">
    <text evidence="5">The sequence shown here is derived from an EMBL/GenBank/DDBJ whole genome shotgun (WGS) entry which is preliminary data.</text>
</comment>
<dbReference type="InterPro" id="IPR036291">
    <property type="entry name" value="NAD(P)-bd_dom_sf"/>
</dbReference>
<dbReference type="OrthoDB" id="47007at2759"/>
<keyword evidence="6" id="KW-1185">Reference proteome</keyword>
<dbReference type="AlphaFoldDB" id="A0A0P7B6A5"/>
<sequence length="265" mass="27466">MSFSDSLSLSDKVAIVTGSGRENGIGAAIALALAKAGARVVINYVSDSSASRAAEVISTIESAVGKGRAILVKADVSIAEGSKTIVEETLSGFGVDHIDVIVNCASFVAYGSILDSKAEDILKTFQVAVVGPVLLLQAAYPYIPRGGRIINIGSVASKLGFVQMPIYASAKAAMDQLTFTLAREIGRDGKGITVNTVAPGPVLTDSLPPVPEIEPVKDYLISLTRAEERVGTVEDIADAVLLLTSEKSRWITGQFISVSGGINGG</sequence>
<organism evidence="5 6">
    <name type="scientific">Neonectria ditissima</name>
    <dbReference type="NCBI Taxonomy" id="78410"/>
    <lineage>
        <taxon>Eukaryota</taxon>
        <taxon>Fungi</taxon>
        <taxon>Dikarya</taxon>
        <taxon>Ascomycota</taxon>
        <taxon>Pezizomycotina</taxon>
        <taxon>Sordariomycetes</taxon>
        <taxon>Hypocreomycetidae</taxon>
        <taxon>Hypocreales</taxon>
        <taxon>Nectriaceae</taxon>
        <taxon>Neonectria</taxon>
    </lineage>
</organism>
<evidence type="ECO:0000259" key="4">
    <source>
        <dbReference type="SMART" id="SM00822"/>
    </source>
</evidence>
<dbReference type="FunFam" id="3.40.50.720:FF:000084">
    <property type="entry name" value="Short-chain dehydrogenase reductase"/>
    <property type="match status" value="1"/>
</dbReference>
<dbReference type="GO" id="GO:0016614">
    <property type="term" value="F:oxidoreductase activity, acting on CH-OH group of donors"/>
    <property type="evidence" value="ECO:0007669"/>
    <property type="project" value="UniProtKB-ARBA"/>
</dbReference>
<dbReference type="STRING" id="78410.A0A0P7B6A5"/>
<dbReference type="PANTHER" id="PTHR48107">
    <property type="entry name" value="NADPH-DEPENDENT ALDEHYDE REDUCTASE-LIKE PROTEIN, CHLOROPLASTIC-RELATED"/>
    <property type="match status" value="1"/>
</dbReference>
<reference evidence="5 6" key="1">
    <citation type="submission" date="2015-09" db="EMBL/GenBank/DDBJ databases">
        <title>Draft genome of a European isolate of the apple canker pathogen Neonectria ditissima.</title>
        <authorList>
            <person name="Gomez-Cortecero A."/>
            <person name="Harrison R.J."/>
            <person name="Armitage A.D."/>
        </authorList>
    </citation>
    <scope>NUCLEOTIDE SEQUENCE [LARGE SCALE GENOMIC DNA]</scope>
    <source>
        <strain evidence="5 6">R09/05</strain>
    </source>
</reference>
<dbReference type="CDD" id="cd05233">
    <property type="entry name" value="SDR_c"/>
    <property type="match status" value="1"/>
</dbReference>
<dbReference type="SMART" id="SM00822">
    <property type="entry name" value="PKS_KR"/>
    <property type="match status" value="1"/>
</dbReference>
<dbReference type="PRINTS" id="PR00080">
    <property type="entry name" value="SDRFAMILY"/>
</dbReference>
<dbReference type="EMBL" id="LKCW01000237">
    <property type="protein sequence ID" value="KPM35714.1"/>
    <property type="molecule type" value="Genomic_DNA"/>
</dbReference>
<comment type="similarity">
    <text evidence="1">Belongs to the short-chain dehydrogenases/reductases (SDR) family.</text>
</comment>
<feature type="domain" description="Ketoreductase" evidence="4">
    <location>
        <begin position="12"/>
        <end position="200"/>
    </location>
</feature>
<dbReference type="Gene3D" id="3.40.50.720">
    <property type="entry name" value="NAD(P)-binding Rossmann-like Domain"/>
    <property type="match status" value="1"/>
</dbReference>
<evidence type="ECO:0000313" key="5">
    <source>
        <dbReference type="EMBL" id="KPM35714.1"/>
    </source>
</evidence>
<gene>
    <name evidence="5" type="ORF">AK830_g10861</name>
</gene>
<protein>
    <recommendedName>
        <fullName evidence="4">Ketoreductase domain-containing protein</fullName>
    </recommendedName>
</protein>
<dbReference type="Pfam" id="PF13561">
    <property type="entry name" value="adh_short_C2"/>
    <property type="match status" value="1"/>
</dbReference>
<dbReference type="InterPro" id="IPR057326">
    <property type="entry name" value="KR_dom"/>
</dbReference>
<dbReference type="PROSITE" id="PS00061">
    <property type="entry name" value="ADH_SHORT"/>
    <property type="match status" value="1"/>
</dbReference>
<evidence type="ECO:0000313" key="6">
    <source>
        <dbReference type="Proteomes" id="UP000050424"/>
    </source>
</evidence>
<dbReference type="PANTHER" id="PTHR48107:SF7">
    <property type="entry name" value="RE15974P"/>
    <property type="match status" value="1"/>
</dbReference>
<keyword evidence="2" id="KW-0521">NADP</keyword>
<evidence type="ECO:0000256" key="2">
    <source>
        <dbReference type="ARBA" id="ARBA00022857"/>
    </source>
</evidence>
<dbReference type="InterPro" id="IPR002347">
    <property type="entry name" value="SDR_fam"/>
</dbReference>
<dbReference type="Proteomes" id="UP000050424">
    <property type="component" value="Unassembled WGS sequence"/>
</dbReference>
<evidence type="ECO:0000256" key="3">
    <source>
        <dbReference type="ARBA" id="ARBA00023002"/>
    </source>
</evidence>
<dbReference type="PRINTS" id="PR00081">
    <property type="entry name" value="GDHRDH"/>
</dbReference>
<proteinExistence type="inferred from homology"/>
<dbReference type="SUPFAM" id="SSF51735">
    <property type="entry name" value="NAD(P)-binding Rossmann-fold domains"/>
    <property type="match status" value="1"/>
</dbReference>
<name>A0A0P7B6A5_9HYPO</name>
<dbReference type="InterPro" id="IPR020904">
    <property type="entry name" value="Sc_DH/Rdtase_CS"/>
</dbReference>